<protein>
    <submittedName>
        <fullName evidence="2">Uncharacterized protein</fullName>
    </submittedName>
</protein>
<reference evidence="2 3" key="1">
    <citation type="submission" date="2020-04" db="EMBL/GenBank/DDBJ databases">
        <title>Massilia sp. nov., a cold adapted bacteria isolated from Arctic soil.</title>
        <authorList>
            <person name="Son J."/>
            <person name="Ka J.-O."/>
        </authorList>
    </citation>
    <scope>NUCLEOTIDE SEQUENCE [LARGE SCALE GENOMIC DNA]</scope>
    <source>
        <strain evidence="2 3">ML15P13</strain>
    </source>
</reference>
<keyword evidence="1" id="KW-0812">Transmembrane</keyword>
<keyword evidence="1" id="KW-1133">Transmembrane helix</keyword>
<feature type="transmembrane region" description="Helical" evidence="1">
    <location>
        <begin position="67"/>
        <end position="88"/>
    </location>
</feature>
<comment type="caution">
    <text evidence="2">The sequence shown here is derived from an EMBL/GenBank/DDBJ whole genome shotgun (WGS) entry which is preliminary data.</text>
</comment>
<keyword evidence="1" id="KW-0472">Membrane</keyword>
<dbReference type="RefSeq" id="WP_171088643.1">
    <property type="nucleotide sequence ID" value="NZ_JABAIV010000017.1"/>
</dbReference>
<keyword evidence="3" id="KW-1185">Reference proteome</keyword>
<dbReference type="AlphaFoldDB" id="A0A7Y2P2P2"/>
<sequence length="121" mass="12628">MEATKMLQVATYLFGLTALGGILMGWIRLARGTNPPSWLAMAHGFLAAAGVTMLAYAVFALEASGTALLSLLLFLAGSLGGIVLNLFYHLHGKPLPKAIVAAHAVISIVAFVLLYMAAFPG</sequence>
<name>A0A7Y2P2P2_9BURK</name>
<dbReference type="EMBL" id="JABAIV010000017">
    <property type="protein sequence ID" value="NNG25856.1"/>
    <property type="molecule type" value="Genomic_DNA"/>
</dbReference>
<evidence type="ECO:0000256" key="1">
    <source>
        <dbReference type="SAM" id="Phobius"/>
    </source>
</evidence>
<dbReference type="Proteomes" id="UP000533905">
    <property type="component" value="Unassembled WGS sequence"/>
</dbReference>
<proteinExistence type="predicted"/>
<feature type="transmembrane region" description="Helical" evidence="1">
    <location>
        <begin position="100"/>
        <end position="118"/>
    </location>
</feature>
<gene>
    <name evidence="2" type="ORF">HGB41_23005</name>
</gene>
<feature type="transmembrane region" description="Helical" evidence="1">
    <location>
        <begin position="38"/>
        <end position="61"/>
    </location>
</feature>
<accession>A0A7Y2P2P2</accession>
<evidence type="ECO:0000313" key="2">
    <source>
        <dbReference type="EMBL" id="NNG25856.1"/>
    </source>
</evidence>
<evidence type="ECO:0000313" key="3">
    <source>
        <dbReference type="Proteomes" id="UP000533905"/>
    </source>
</evidence>
<organism evidence="2 3">
    <name type="scientific">Telluria aromaticivorans</name>
    <dbReference type="NCBI Taxonomy" id="2725995"/>
    <lineage>
        <taxon>Bacteria</taxon>
        <taxon>Pseudomonadati</taxon>
        <taxon>Pseudomonadota</taxon>
        <taxon>Betaproteobacteria</taxon>
        <taxon>Burkholderiales</taxon>
        <taxon>Oxalobacteraceae</taxon>
        <taxon>Telluria group</taxon>
        <taxon>Telluria</taxon>
    </lineage>
</organism>
<feature type="transmembrane region" description="Helical" evidence="1">
    <location>
        <begin position="6"/>
        <end position="26"/>
    </location>
</feature>